<name>A0ABR2IW54_9PEZI</name>
<dbReference type="GO" id="GO:0016787">
    <property type="term" value="F:hydrolase activity"/>
    <property type="evidence" value="ECO:0007669"/>
    <property type="project" value="UniProtKB-KW"/>
</dbReference>
<dbReference type="Pfam" id="PF11790">
    <property type="entry name" value="Glyco_hydro_cc"/>
    <property type="match status" value="1"/>
</dbReference>
<dbReference type="PANTHER" id="PTHR34154:SF3">
    <property type="entry name" value="ALKALI-SENSITIVE LINKAGE PROTEIN 1"/>
    <property type="match status" value="1"/>
</dbReference>
<reference evidence="2 3" key="1">
    <citation type="journal article" date="2024" name="IMA Fungus">
        <title>Apiospora arundinis, a panoply of carbohydrate-active enzymes and secondary metabolites.</title>
        <authorList>
            <person name="Sorensen T."/>
            <person name="Petersen C."/>
            <person name="Muurmann A.T."/>
            <person name="Christiansen J.V."/>
            <person name="Brundto M.L."/>
            <person name="Overgaard C.K."/>
            <person name="Boysen A.T."/>
            <person name="Wollenberg R.D."/>
            <person name="Larsen T.O."/>
            <person name="Sorensen J.L."/>
            <person name="Nielsen K.L."/>
            <person name="Sondergaard T.E."/>
        </authorList>
    </citation>
    <scope>NUCLEOTIDE SEQUENCE [LARGE SCALE GENOMIC DNA]</scope>
    <source>
        <strain evidence="2 3">AAU 773</strain>
    </source>
</reference>
<dbReference type="PANTHER" id="PTHR34154">
    <property type="entry name" value="ALKALI-SENSITIVE LINKAGE PROTEIN 1"/>
    <property type="match status" value="1"/>
</dbReference>
<dbReference type="InterPro" id="IPR053183">
    <property type="entry name" value="ASL1"/>
</dbReference>
<keyword evidence="2" id="KW-0378">Hydrolase</keyword>
<dbReference type="InterPro" id="IPR024655">
    <property type="entry name" value="Asl1_glyco_hydro_catalytic"/>
</dbReference>
<sequence length="281" mass="31706">METQPIYSKRTLLWDWTSTRDHDATPALQSTTASLTKPASRIASITNWNSWRPPELPSNLPFRPMIRTPAQLEGNEWDMIRGSIDAELQRDPNTPTPLVVVHTFNEPERIPLSVADALHLWHTQILPLRESHGRHRVKLVSPACASDPPGTQWLDAFMAGLPQEHDRPDVLGLHFYTMPDQTADVGLAAAQAYFEERRARFDLPVIISEVACTSRDPAAVDRFTRGLVRWLEEPGQGWVIEYGLFGVMREVADGFVSPAAQLLDREGEWTGLGKWWVGLEE</sequence>
<dbReference type="InterPro" id="IPR017853">
    <property type="entry name" value="GH"/>
</dbReference>
<evidence type="ECO:0000259" key="1">
    <source>
        <dbReference type="Pfam" id="PF11790"/>
    </source>
</evidence>
<protein>
    <submittedName>
        <fullName evidence="2">Glycosyl hydrolase catalytic core-domain-containing protein</fullName>
    </submittedName>
</protein>
<feature type="domain" description="Asl1-like glycosyl hydrolase catalytic" evidence="1">
    <location>
        <begin position="31"/>
        <end position="276"/>
    </location>
</feature>
<dbReference type="Proteomes" id="UP001390339">
    <property type="component" value="Unassembled WGS sequence"/>
</dbReference>
<keyword evidence="3" id="KW-1185">Reference proteome</keyword>
<dbReference type="Gene3D" id="3.20.20.80">
    <property type="entry name" value="Glycosidases"/>
    <property type="match status" value="1"/>
</dbReference>
<evidence type="ECO:0000313" key="2">
    <source>
        <dbReference type="EMBL" id="KAK8869068.1"/>
    </source>
</evidence>
<accession>A0ABR2IW54</accession>
<proteinExistence type="predicted"/>
<organism evidence="2 3">
    <name type="scientific">Apiospora arundinis</name>
    <dbReference type="NCBI Taxonomy" id="335852"/>
    <lineage>
        <taxon>Eukaryota</taxon>
        <taxon>Fungi</taxon>
        <taxon>Dikarya</taxon>
        <taxon>Ascomycota</taxon>
        <taxon>Pezizomycotina</taxon>
        <taxon>Sordariomycetes</taxon>
        <taxon>Xylariomycetidae</taxon>
        <taxon>Amphisphaeriales</taxon>
        <taxon>Apiosporaceae</taxon>
        <taxon>Apiospora</taxon>
    </lineage>
</organism>
<evidence type="ECO:0000313" key="3">
    <source>
        <dbReference type="Proteomes" id="UP001390339"/>
    </source>
</evidence>
<gene>
    <name evidence="2" type="ORF">PGQ11_007646</name>
</gene>
<comment type="caution">
    <text evidence="2">The sequence shown here is derived from an EMBL/GenBank/DDBJ whole genome shotgun (WGS) entry which is preliminary data.</text>
</comment>
<dbReference type="EMBL" id="JAPCWZ010000004">
    <property type="protein sequence ID" value="KAK8869068.1"/>
    <property type="molecule type" value="Genomic_DNA"/>
</dbReference>
<dbReference type="SUPFAM" id="SSF51445">
    <property type="entry name" value="(Trans)glycosidases"/>
    <property type="match status" value="1"/>
</dbReference>